<reference evidence="1" key="1">
    <citation type="submission" date="2018-05" db="EMBL/GenBank/DDBJ databases">
        <authorList>
            <person name="Lanie J.A."/>
            <person name="Ng W.-L."/>
            <person name="Kazmierczak K.M."/>
            <person name="Andrzejewski T.M."/>
            <person name="Davidsen T.M."/>
            <person name="Wayne K.J."/>
            <person name="Tettelin H."/>
            <person name="Glass J.I."/>
            <person name="Rusch D."/>
            <person name="Podicherti R."/>
            <person name="Tsui H.-C.T."/>
            <person name="Winkler M.E."/>
        </authorList>
    </citation>
    <scope>NUCLEOTIDE SEQUENCE</scope>
</reference>
<dbReference type="EMBL" id="UINC01019729">
    <property type="protein sequence ID" value="SVA83526.1"/>
    <property type="molecule type" value="Genomic_DNA"/>
</dbReference>
<proteinExistence type="predicted"/>
<feature type="non-terminal residue" evidence="1">
    <location>
        <position position="1"/>
    </location>
</feature>
<organism evidence="1">
    <name type="scientific">marine metagenome</name>
    <dbReference type="NCBI Taxonomy" id="408172"/>
    <lineage>
        <taxon>unclassified sequences</taxon>
        <taxon>metagenomes</taxon>
        <taxon>ecological metagenomes</taxon>
    </lineage>
</organism>
<dbReference type="AlphaFoldDB" id="A0A381Z2K2"/>
<sequence>VVNYGLEVGCDWCRRSKFLNNRWPLNGVTLAKLGPIINWHLRPFSEINFAALSLNRSRAGLDLPRVRSLNWAKRGHAQD</sequence>
<accession>A0A381Z2K2</accession>
<protein>
    <submittedName>
        <fullName evidence="1">Uncharacterized protein</fullName>
    </submittedName>
</protein>
<gene>
    <name evidence="1" type="ORF">METZ01_LOCUS136380</name>
</gene>
<feature type="non-terminal residue" evidence="1">
    <location>
        <position position="79"/>
    </location>
</feature>
<name>A0A381Z2K2_9ZZZZ</name>
<evidence type="ECO:0000313" key="1">
    <source>
        <dbReference type="EMBL" id="SVA83526.1"/>
    </source>
</evidence>